<evidence type="ECO:0000256" key="1">
    <source>
        <dbReference type="ARBA" id="ARBA00004141"/>
    </source>
</evidence>
<dbReference type="GO" id="GO:0000139">
    <property type="term" value="C:Golgi membrane"/>
    <property type="evidence" value="ECO:0007669"/>
    <property type="project" value="TreeGrafter"/>
</dbReference>
<feature type="compositionally biased region" description="Basic and acidic residues" evidence="7">
    <location>
        <begin position="302"/>
        <end position="312"/>
    </location>
</feature>
<evidence type="ECO:0000256" key="7">
    <source>
        <dbReference type="SAM" id="MobiDB-lite"/>
    </source>
</evidence>
<protein>
    <recommendedName>
        <fullName evidence="10">Sugar phosphate transporter domain-containing protein</fullName>
    </recommendedName>
</protein>
<comment type="similarity">
    <text evidence="2">Belongs to the nucleotide-sugar transporter family. UDP-galactose:UMP antiporter (TC 2.A.7.11) subfamily.</text>
</comment>
<evidence type="ECO:0000313" key="9">
    <source>
        <dbReference type="EMBL" id="CAD8780028.1"/>
    </source>
</evidence>
<feature type="transmembrane region" description="Helical" evidence="8">
    <location>
        <begin position="36"/>
        <end position="58"/>
    </location>
</feature>
<evidence type="ECO:0000256" key="8">
    <source>
        <dbReference type="SAM" id="Phobius"/>
    </source>
</evidence>
<proteinExistence type="inferred from homology"/>
<evidence type="ECO:0000256" key="6">
    <source>
        <dbReference type="ARBA" id="ARBA00023136"/>
    </source>
</evidence>
<gene>
    <name evidence="9" type="ORF">PPAR00522_LOCUS14638</name>
</gene>
<dbReference type="SUPFAM" id="SSF103481">
    <property type="entry name" value="Multidrug resistance efflux transporter EmrE"/>
    <property type="match status" value="2"/>
</dbReference>
<reference evidence="9" key="1">
    <citation type="submission" date="2021-01" db="EMBL/GenBank/DDBJ databases">
        <authorList>
            <person name="Corre E."/>
            <person name="Pelletier E."/>
            <person name="Niang G."/>
            <person name="Scheremetjew M."/>
            <person name="Finn R."/>
            <person name="Kale V."/>
            <person name="Holt S."/>
            <person name="Cochrane G."/>
            <person name="Meng A."/>
            <person name="Brown T."/>
            <person name="Cohen L."/>
        </authorList>
    </citation>
    <scope>NUCLEOTIDE SEQUENCE</scope>
    <source>
        <strain evidence="9">SAG 63-3</strain>
    </source>
</reference>
<feature type="transmembrane region" description="Helical" evidence="8">
    <location>
        <begin position="122"/>
        <end position="141"/>
    </location>
</feature>
<dbReference type="PANTHER" id="PTHR10778">
    <property type="entry name" value="SOLUTE CARRIER FAMILY 35 MEMBER B"/>
    <property type="match status" value="1"/>
</dbReference>
<name>A0A7S0YJY7_9CHLO</name>
<dbReference type="Pfam" id="PF08449">
    <property type="entry name" value="UAA"/>
    <property type="match status" value="1"/>
</dbReference>
<dbReference type="EMBL" id="HBFM01022519">
    <property type="protein sequence ID" value="CAD8780028.1"/>
    <property type="molecule type" value="Transcribed_RNA"/>
</dbReference>
<dbReference type="InterPro" id="IPR013657">
    <property type="entry name" value="SCL35B1-4/HUT1"/>
</dbReference>
<keyword evidence="6 8" id="KW-0472">Membrane</keyword>
<keyword evidence="5 8" id="KW-1133">Transmembrane helix</keyword>
<dbReference type="GO" id="GO:0005789">
    <property type="term" value="C:endoplasmic reticulum membrane"/>
    <property type="evidence" value="ECO:0007669"/>
    <property type="project" value="TreeGrafter"/>
</dbReference>
<feature type="region of interest" description="Disordered" evidence="7">
    <location>
        <begin position="297"/>
        <end position="319"/>
    </location>
</feature>
<feature type="transmembrane region" description="Helical" evidence="8">
    <location>
        <begin position="5"/>
        <end position="24"/>
    </location>
</feature>
<organism evidence="9">
    <name type="scientific">Polytomella parva</name>
    <dbReference type="NCBI Taxonomy" id="51329"/>
    <lineage>
        <taxon>Eukaryota</taxon>
        <taxon>Viridiplantae</taxon>
        <taxon>Chlorophyta</taxon>
        <taxon>core chlorophytes</taxon>
        <taxon>Chlorophyceae</taxon>
        <taxon>CS clade</taxon>
        <taxon>Chlamydomonadales</taxon>
        <taxon>Chlamydomonadaceae</taxon>
        <taxon>Polytomella</taxon>
    </lineage>
</organism>
<feature type="transmembrane region" description="Helical" evidence="8">
    <location>
        <begin position="218"/>
        <end position="242"/>
    </location>
</feature>
<evidence type="ECO:0000256" key="2">
    <source>
        <dbReference type="ARBA" id="ARBA00008349"/>
    </source>
</evidence>
<dbReference type="AlphaFoldDB" id="A0A7S0YJY7"/>
<feature type="transmembrane region" description="Helical" evidence="8">
    <location>
        <begin position="70"/>
        <end position="92"/>
    </location>
</feature>
<keyword evidence="4 8" id="KW-0812">Transmembrane</keyword>
<dbReference type="InterPro" id="IPR037185">
    <property type="entry name" value="EmrE-like"/>
</dbReference>
<dbReference type="GO" id="GO:0046964">
    <property type="term" value="F:3'-phosphoadenosine 5'-phosphosulfate transmembrane transporter activity"/>
    <property type="evidence" value="ECO:0007669"/>
    <property type="project" value="TreeGrafter"/>
</dbReference>
<sequence>MSQFIYFAALSIGSIVTAIIFSSLQERVFLIEGFSFGGWMTFLTYLSFFICGSFENLITGNLIRRKPLQHYFYVSMFSMGGSYLTNWALNYLTYSTRLVFKSCKVLPVMALRSLVVGEKYSARHYGAGFLLVSGISLFALGDADTAPSFHGIGLLLIGIALVLDALTSNLEERLFFRGDHPARHSEVVACLGAFSAIEALIITAMTGELPNAVAHAKLHPWSVAALLGCGVAGYLTVALVLLLIRHFGSTNAEIVKGMRKVCQILVSFLVFPKPLTWKYLLGGICVVVALYDLQRSSPPRGKKVEAGGERGNRGGGEIEEGLGERYGKDGIGSAKINIVV</sequence>
<feature type="transmembrane region" description="Helical" evidence="8">
    <location>
        <begin position="187"/>
        <end position="206"/>
    </location>
</feature>
<evidence type="ECO:0000256" key="3">
    <source>
        <dbReference type="ARBA" id="ARBA00022448"/>
    </source>
</evidence>
<accession>A0A7S0YJY7</accession>
<feature type="transmembrane region" description="Helical" evidence="8">
    <location>
        <begin position="147"/>
        <end position="166"/>
    </location>
</feature>
<comment type="subcellular location">
    <subcellularLocation>
        <location evidence="1">Membrane</location>
        <topology evidence="1">Multi-pass membrane protein</topology>
    </subcellularLocation>
</comment>
<dbReference type="PANTHER" id="PTHR10778:SF8">
    <property type="entry name" value="ADENOSINE 3'-PHOSPHO 5'-PHOSPHOSULFATE TRANSPORTER 2"/>
    <property type="match status" value="1"/>
</dbReference>
<evidence type="ECO:0000256" key="4">
    <source>
        <dbReference type="ARBA" id="ARBA00022692"/>
    </source>
</evidence>
<keyword evidence="3" id="KW-0813">Transport</keyword>
<evidence type="ECO:0008006" key="10">
    <source>
        <dbReference type="Google" id="ProtNLM"/>
    </source>
</evidence>
<evidence type="ECO:0000256" key="5">
    <source>
        <dbReference type="ARBA" id="ARBA00022989"/>
    </source>
</evidence>